<gene>
    <name evidence="2" type="ORF">EV383_5111</name>
</gene>
<dbReference type="SUPFAM" id="SSF53271">
    <property type="entry name" value="PRTase-like"/>
    <property type="match status" value="1"/>
</dbReference>
<dbReference type="Gene3D" id="3.40.50.2020">
    <property type="match status" value="1"/>
</dbReference>
<dbReference type="InterPro" id="IPR051910">
    <property type="entry name" value="ComF/GntX_DNA_util-trans"/>
</dbReference>
<dbReference type="InterPro" id="IPR029057">
    <property type="entry name" value="PRTase-like"/>
</dbReference>
<dbReference type="EMBL" id="SHKL01000001">
    <property type="protein sequence ID" value="RZT88174.1"/>
    <property type="molecule type" value="Genomic_DNA"/>
</dbReference>
<keyword evidence="2" id="KW-0328">Glycosyltransferase</keyword>
<dbReference type="AlphaFoldDB" id="A0A4Q7V3X2"/>
<organism evidence="2 3">
    <name type="scientific">Pseudonocardia sediminis</name>
    <dbReference type="NCBI Taxonomy" id="1397368"/>
    <lineage>
        <taxon>Bacteria</taxon>
        <taxon>Bacillati</taxon>
        <taxon>Actinomycetota</taxon>
        <taxon>Actinomycetes</taxon>
        <taxon>Pseudonocardiales</taxon>
        <taxon>Pseudonocardiaceae</taxon>
        <taxon>Pseudonocardia</taxon>
    </lineage>
</organism>
<comment type="caution">
    <text evidence="2">The sequence shown here is derived from an EMBL/GenBank/DDBJ whole genome shotgun (WGS) entry which is preliminary data.</text>
</comment>
<feature type="region of interest" description="Disordered" evidence="1">
    <location>
        <begin position="242"/>
        <end position="271"/>
    </location>
</feature>
<dbReference type="PANTHER" id="PTHR47505:SF1">
    <property type="entry name" value="DNA UTILIZATION PROTEIN YHGH"/>
    <property type="match status" value="1"/>
</dbReference>
<proteinExistence type="predicted"/>
<protein>
    <submittedName>
        <fullName evidence="2">Putative amidophosphoribosyltransferase</fullName>
    </submittedName>
</protein>
<dbReference type="Proteomes" id="UP000291591">
    <property type="component" value="Unassembled WGS sequence"/>
</dbReference>
<accession>A0A4Q7V3X2</accession>
<keyword evidence="2" id="KW-0808">Transferase</keyword>
<evidence type="ECO:0000313" key="3">
    <source>
        <dbReference type="Proteomes" id="UP000291591"/>
    </source>
</evidence>
<keyword evidence="3" id="KW-1185">Reference proteome</keyword>
<evidence type="ECO:0000256" key="1">
    <source>
        <dbReference type="SAM" id="MobiDB-lite"/>
    </source>
</evidence>
<name>A0A4Q7V3X2_PSEST</name>
<dbReference type="PANTHER" id="PTHR47505">
    <property type="entry name" value="DNA UTILIZATION PROTEIN YHGH"/>
    <property type="match status" value="1"/>
</dbReference>
<sequence length="271" mass="27365">MLAAMTTRELLAGLTDLVLPSTCGGCGAPGGGWCPACADATGGPLTVTLPRAGPTAAAGRYRGPLRRALLGYKERGRRDLAPSLAGLLVPPVAAVLPVSPPGPVWLVPAPSRPGAARMRGGDHVARLARVLAVRLGAAGLPAHVAPVLALDRRARDSVGLDPAQRAANLNGGMRFRPPGAGVQGPGADAVVVLVDDVVTTGATLRACRDMLLRNEIAVSAAIVLCDATGGAAGRAPVITRVPDNAHGARPKLLRDRSGGSVTGMSSGRTNR</sequence>
<reference evidence="2 3" key="1">
    <citation type="submission" date="2019-02" db="EMBL/GenBank/DDBJ databases">
        <title>Sequencing the genomes of 1000 actinobacteria strains.</title>
        <authorList>
            <person name="Klenk H.-P."/>
        </authorList>
    </citation>
    <scope>NUCLEOTIDE SEQUENCE [LARGE SCALE GENOMIC DNA]</scope>
    <source>
        <strain evidence="2 3">DSM 45779</strain>
    </source>
</reference>
<dbReference type="GO" id="GO:0016757">
    <property type="term" value="F:glycosyltransferase activity"/>
    <property type="evidence" value="ECO:0007669"/>
    <property type="project" value="UniProtKB-KW"/>
</dbReference>
<feature type="compositionally biased region" description="Polar residues" evidence="1">
    <location>
        <begin position="262"/>
        <end position="271"/>
    </location>
</feature>
<evidence type="ECO:0000313" key="2">
    <source>
        <dbReference type="EMBL" id="RZT88174.1"/>
    </source>
</evidence>